<dbReference type="Proteomes" id="UP000198571">
    <property type="component" value="Unassembled WGS sequence"/>
</dbReference>
<protein>
    <submittedName>
        <fullName evidence="1">Uncharacterized protein</fullName>
    </submittedName>
</protein>
<gene>
    <name evidence="1" type="ORF">SAMN05518684_109133</name>
</gene>
<evidence type="ECO:0000313" key="1">
    <source>
        <dbReference type="EMBL" id="SES16234.1"/>
    </source>
</evidence>
<dbReference type="OrthoDB" id="2703450at2"/>
<reference evidence="2" key="1">
    <citation type="submission" date="2016-10" db="EMBL/GenBank/DDBJ databases">
        <authorList>
            <person name="Varghese N."/>
            <person name="Submissions S."/>
        </authorList>
    </citation>
    <scope>NUCLEOTIDE SEQUENCE [LARGE SCALE GENOMIC DNA]</scope>
    <source>
        <strain evidence="2">S9</strain>
    </source>
</reference>
<dbReference type="EMBL" id="FOGT01000009">
    <property type="protein sequence ID" value="SES16234.1"/>
    <property type="molecule type" value="Genomic_DNA"/>
</dbReference>
<dbReference type="RefSeq" id="WP_093052561.1">
    <property type="nucleotide sequence ID" value="NZ_FOGT01000009.1"/>
</dbReference>
<dbReference type="AlphaFoldDB" id="A0A1H9V4C1"/>
<proteinExistence type="predicted"/>
<sequence length="162" mass="19659">MFKWVPHKEQYICERRLKKVMKRLKIEVYNYNWDRSSCFIEFQHQENKYRMEHSLQRAKEKGLVMLRNGLDCLNELIKSLEHLCEIVDRGTYRLDTWIASMKLPSPVEETPEYMEEVQIRYKSTGKQHRSQYHGDEELEYTARDSSLGDFEKSEVIPRYRSE</sequence>
<keyword evidence="2" id="KW-1185">Reference proteome</keyword>
<organism evidence="1 2">
    <name type="scientific">Salipaludibacillus aurantiacus</name>
    <dbReference type="NCBI Taxonomy" id="1601833"/>
    <lineage>
        <taxon>Bacteria</taxon>
        <taxon>Bacillati</taxon>
        <taxon>Bacillota</taxon>
        <taxon>Bacilli</taxon>
        <taxon>Bacillales</taxon>
        <taxon>Bacillaceae</taxon>
    </lineage>
</organism>
<accession>A0A1H9V4C1</accession>
<name>A0A1H9V4C1_9BACI</name>
<evidence type="ECO:0000313" key="2">
    <source>
        <dbReference type="Proteomes" id="UP000198571"/>
    </source>
</evidence>